<organism evidence="2 3">
    <name type="scientific">Stylosanthes scabra</name>
    <dbReference type="NCBI Taxonomy" id="79078"/>
    <lineage>
        <taxon>Eukaryota</taxon>
        <taxon>Viridiplantae</taxon>
        <taxon>Streptophyta</taxon>
        <taxon>Embryophyta</taxon>
        <taxon>Tracheophyta</taxon>
        <taxon>Spermatophyta</taxon>
        <taxon>Magnoliopsida</taxon>
        <taxon>eudicotyledons</taxon>
        <taxon>Gunneridae</taxon>
        <taxon>Pentapetalae</taxon>
        <taxon>rosids</taxon>
        <taxon>fabids</taxon>
        <taxon>Fabales</taxon>
        <taxon>Fabaceae</taxon>
        <taxon>Papilionoideae</taxon>
        <taxon>50 kb inversion clade</taxon>
        <taxon>dalbergioids sensu lato</taxon>
        <taxon>Dalbergieae</taxon>
        <taxon>Pterocarpus clade</taxon>
        <taxon>Stylosanthes</taxon>
    </lineage>
</organism>
<sequence length="381" mass="44055">MSDIPPSKFSIPELPYELMSNIFLFCDAKTLVRVQATSHLWKDTLNSYEFVKEIAAVWRSKGCSLFGHFGYKEPTRRSLDWVIRMSSETGQRFPYALPFDVGNEGWFDIVGIDNGVFCFRLSKTRDISNLVVWNPMSRRQSVLDDPITGIADESTFLFSFLYYPNTIHYSIVAIFLERGRQARCVFTVYDSCSNKWTARAPCPSYVRKLDPAYVILNGVTYWVTWSHNQDAETRPYIVSFSSLTHTFNKIDLPDEALTTCHSLLMRDDHLCVAANNHNADGYTTMIWQVDAVGEEHQWSKLFDVNGNAHAFIPAAIVDGDVIQVLERHVEVDDVEGLEYTTIHIRRFFTATRKRKCILWVNYEDHVKLRTIHNYYEGFYPV</sequence>
<evidence type="ECO:0000313" key="3">
    <source>
        <dbReference type="Proteomes" id="UP001341840"/>
    </source>
</evidence>
<dbReference type="InterPro" id="IPR001810">
    <property type="entry name" value="F-box_dom"/>
</dbReference>
<dbReference type="Gene3D" id="1.20.1280.50">
    <property type="match status" value="1"/>
</dbReference>
<dbReference type="SUPFAM" id="SSF81383">
    <property type="entry name" value="F-box domain"/>
    <property type="match status" value="1"/>
</dbReference>
<evidence type="ECO:0000259" key="1">
    <source>
        <dbReference type="PROSITE" id="PS50181"/>
    </source>
</evidence>
<name>A0ABU6Y0I9_9FABA</name>
<accession>A0ABU6Y0I9</accession>
<dbReference type="SMART" id="SM00256">
    <property type="entry name" value="FBOX"/>
    <property type="match status" value="1"/>
</dbReference>
<dbReference type="Proteomes" id="UP001341840">
    <property type="component" value="Unassembled WGS sequence"/>
</dbReference>
<keyword evidence="3" id="KW-1185">Reference proteome</keyword>
<dbReference type="InterPro" id="IPR006527">
    <property type="entry name" value="F-box-assoc_dom_typ1"/>
</dbReference>
<dbReference type="InterPro" id="IPR036047">
    <property type="entry name" value="F-box-like_dom_sf"/>
</dbReference>
<reference evidence="2 3" key="1">
    <citation type="journal article" date="2023" name="Plants (Basel)">
        <title>Bridging the Gap: Combining Genomics and Transcriptomics Approaches to Understand Stylosanthes scabra, an Orphan Legume from the Brazilian Caatinga.</title>
        <authorList>
            <person name="Ferreira-Neto J.R.C."/>
            <person name="da Silva M.D."/>
            <person name="Binneck E."/>
            <person name="de Melo N.F."/>
            <person name="da Silva R.H."/>
            <person name="de Melo A.L.T.M."/>
            <person name="Pandolfi V."/>
            <person name="Bustamante F.O."/>
            <person name="Brasileiro-Vidal A.C."/>
            <person name="Benko-Iseppon A.M."/>
        </authorList>
    </citation>
    <scope>NUCLEOTIDE SEQUENCE [LARGE SCALE GENOMIC DNA]</scope>
    <source>
        <tissue evidence="2">Leaves</tissue>
    </source>
</reference>
<dbReference type="CDD" id="cd09917">
    <property type="entry name" value="F-box_SF"/>
    <property type="match status" value="1"/>
</dbReference>
<gene>
    <name evidence="2" type="ORF">PIB30_107472</name>
</gene>
<dbReference type="InterPro" id="IPR017451">
    <property type="entry name" value="F-box-assoc_interact_dom"/>
</dbReference>
<dbReference type="EMBL" id="JASCZI010216041">
    <property type="protein sequence ID" value="MED6202633.1"/>
    <property type="molecule type" value="Genomic_DNA"/>
</dbReference>
<dbReference type="Pfam" id="PF07734">
    <property type="entry name" value="FBA_1"/>
    <property type="match status" value="1"/>
</dbReference>
<dbReference type="NCBIfam" id="TIGR01640">
    <property type="entry name" value="F_box_assoc_1"/>
    <property type="match status" value="1"/>
</dbReference>
<dbReference type="PROSITE" id="PS50181">
    <property type="entry name" value="FBOX"/>
    <property type="match status" value="1"/>
</dbReference>
<dbReference type="InterPro" id="IPR050796">
    <property type="entry name" value="SCF_F-box_component"/>
</dbReference>
<comment type="caution">
    <text evidence="2">The sequence shown here is derived from an EMBL/GenBank/DDBJ whole genome shotgun (WGS) entry which is preliminary data.</text>
</comment>
<evidence type="ECO:0000313" key="2">
    <source>
        <dbReference type="EMBL" id="MED6202633.1"/>
    </source>
</evidence>
<protein>
    <recommendedName>
        <fullName evidence="1">F-box domain-containing protein</fullName>
    </recommendedName>
</protein>
<dbReference type="PANTHER" id="PTHR31672:SF10">
    <property type="entry name" value="F-BOX DOMAIN-CONTAINING PROTEIN"/>
    <property type="match status" value="1"/>
</dbReference>
<feature type="domain" description="F-box" evidence="1">
    <location>
        <begin position="8"/>
        <end position="54"/>
    </location>
</feature>
<dbReference type="Pfam" id="PF00646">
    <property type="entry name" value="F-box"/>
    <property type="match status" value="1"/>
</dbReference>
<dbReference type="PANTHER" id="PTHR31672">
    <property type="entry name" value="BNACNNG10540D PROTEIN"/>
    <property type="match status" value="1"/>
</dbReference>
<proteinExistence type="predicted"/>